<feature type="chain" id="PRO_5040507863" description="Major facilitator superfamily (MFS) profile domain-containing protein" evidence="6">
    <location>
        <begin position="24"/>
        <end position="493"/>
    </location>
</feature>
<dbReference type="Gene3D" id="1.20.1720.10">
    <property type="entry name" value="Multidrug resistance protein D"/>
    <property type="match status" value="1"/>
</dbReference>
<feature type="domain" description="Major facilitator superfamily (MFS) profile" evidence="7">
    <location>
        <begin position="1"/>
        <end position="485"/>
    </location>
</feature>
<dbReference type="AlphaFoldDB" id="A0A9P5C343"/>
<evidence type="ECO:0000313" key="9">
    <source>
        <dbReference type="Proteomes" id="UP000758155"/>
    </source>
</evidence>
<protein>
    <recommendedName>
        <fullName evidence="7">Major facilitator superfamily (MFS) profile domain-containing protein</fullName>
    </recommendedName>
</protein>
<feature type="signal peptide" evidence="6">
    <location>
        <begin position="1"/>
        <end position="23"/>
    </location>
</feature>
<name>A0A9P5C343_9PLEO</name>
<feature type="transmembrane region" description="Helical" evidence="5">
    <location>
        <begin position="398"/>
        <end position="418"/>
    </location>
</feature>
<feature type="transmembrane region" description="Helical" evidence="5">
    <location>
        <begin position="107"/>
        <end position="124"/>
    </location>
</feature>
<dbReference type="InterPro" id="IPR020846">
    <property type="entry name" value="MFS_dom"/>
</dbReference>
<proteinExistence type="predicted"/>
<evidence type="ECO:0000256" key="3">
    <source>
        <dbReference type="ARBA" id="ARBA00022989"/>
    </source>
</evidence>
<dbReference type="EMBL" id="SWKV01000014">
    <property type="protein sequence ID" value="KAF3042909.1"/>
    <property type="molecule type" value="Genomic_DNA"/>
</dbReference>
<keyword evidence="6" id="KW-0732">Signal</keyword>
<keyword evidence="4 5" id="KW-0472">Membrane</keyword>
<keyword evidence="9" id="KW-1185">Reference proteome</keyword>
<dbReference type="OrthoDB" id="2428527at2759"/>
<evidence type="ECO:0000259" key="7">
    <source>
        <dbReference type="PROSITE" id="PS50850"/>
    </source>
</evidence>
<feature type="transmembrane region" description="Helical" evidence="5">
    <location>
        <begin position="461"/>
        <end position="481"/>
    </location>
</feature>
<feature type="transmembrane region" description="Helical" evidence="5">
    <location>
        <begin position="313"/>
        <end position="329"/>
    </location>
</feature>
<dbReference type="InterPro" id="IPR011701">
    <property type="entry name" value="MFS"/>
</dbReference>
<accession>A0A9P5C343</accession>
<feature type="transmembrane region" description="Helical" evidence="5">
    <location>
        <begin position="46"/>
        <end position="64"/>
    </location>
</feature>
<feature type="transmembrane region" description="Helical" evidence="5">
    <location>
        <begin position="76"/>
        <end position="95"/>
    </location>
</feature>
<evidence type="ECO:0000256" key="4">
    <source>
        <dbReference type="ARBA" id="ARBA00023136"/>
    </source>
</evidence>
<dbReference type="PANTHER" id="PTHR42718">
    <property type="entry name" value="MAJOR FACILITATOR SUPERFAMILY MULTIDRUG TRANSPORTER MFSC"/>
    <property type="match status" value="1"/>
</dbReference>
<dbReference type="SUPFAM" id="SSF103473">
    <property type="entry name" value="MFS general substrate transporter"/>
    <property type="match status" value="1"/>
</dbReference>
<comment type="caution">
    <text evidence="8">The sequence shown here is derived from an EMBL/GenBank/DDBJ whole genome shotgun (WGS) entry which is preliminary data.</text>
</comment>
<dbReference type="Proteomes" id="UP000758155">
    <property type="component" value="Unassembled WGS sequence"/>
</dbReference>
<reference evidence="8" key="1">
    <citation type="submission" date="2019-04" db="EMBL/GenBank/DDBJ databases">
        <title>Sequencing of skin fungus with MAO and IRED activity.</title>
        <authorList>
            <person name="Marsaioli A.J."/>
            <person name="Bonatto J.M.C."/>
            <person name="Reis Junior O."/>
        </authorList>
    </citation>
    <scope>NUCLEOTIDE SEQUENCE</scope>
    <source>
        <strain evidence="8">28M1</strain>
    </source>
</reference>
<feature type="transmembrane region" description="Helical" evidence="5">
    <location>
        <begin position="199"/>
        <end position="223"/>
    </location>
</feature>
<keyword evidence="2 5" id="KW-0812">Transmembrane</keyword>
<dbReference type="GO" id="GO:0016020">
    <property type="term" value="C:membrane"/>
    <property type="evidence" value="ECO:0007669"/>
    <property type="project" value="UniProtKB-SubCell"/>
</dbReference>
<evidence type="ECO:0000256" key="2">
    <source>
        <dbReference type="ARBA" id="ARBA00022692"/>
    </source>
</evidence>
<dbReference type="Gene3D" id="1.20.1250.20">
    <property type="entry name" value="MFS general substrate transporter like domains"/>
    <property type="match status" value="1"/>
</dbReference>
<keyword evidence="3 5" id="KW-1133">Transmembrane helix</keyword>
<evidence type="ECO:0000256" key="6">
    <source>
        <dbReference type="SAM" id="SignalP"/>
    </source>
</evidence>
<dbReference type="PANTHER" id="PTHR42718:SF1">
    <property type="entry name" value="LOW AFFINITY AMMONIUM TRANSPORTER"/>
    <property type="match status" value="1"/>
</dbReference>
<evidence type="ECO:0000313" key="8">
    <source>
        <dbReference type="EMBL" id="KAF3042909.1"/>
    </source>
</evidence>
<dbReference type="InterPro" id="IPR036259">
    <property type="entry name" value="MFS_trans_sf"/>
</dbReference>
<feature type="transmembrane region" description="Helical" evidence="5">
    <location>
        <begin position="273"/>
        <end position="293"/>
    </location>
</feature>
<feature type="transmembrane region" description="Helical" evidence="5">
    <location>
        <begin position="336"/>
        <end position="355"/>
    </location>
</feature>
<gene>
    <name evidence="8" type="ORF">E8E12_005893</name>
</gene>
<feature type="transmembrane region" description="Helical" evidence="5">
    <location>
        <begin position="361"/>
        <end position="378"/>
    </location>
</feature>
<dbReference type="GO" id="GO:0022857">
    <property type="term" value="F:transmembrane transporter activity"/>
    <property type="evidence" value="ECO:0007669"/>
    <property type="project" value="InterPro"/>
</dbReference>
<feature type="transmembrane region" description="Helical" evidence="5">
    <location>
        <begin position="136"/>
        <end position="163"/>
    </location>
</feature>
<comment type="subcellular location">
    <subcellularLocation>
        <location evidence="1">Membrane</location>
        <topology evidence="1">Multi-pass membrane protein</topology>
    </subcellularLocation>
</comment>
<organism evidence="8 9">
    <name type="scientific">Didymella heteroderae</name>
    <dbReference type="NCBI Taxonomy" id="1769908"/>
    <lineage>
        <taxon>Eukaryota</taxon>
        <taxon>Fungi</taxon>
        <taxon>Dikarya</taxon>
        <taxon>Ascomycota</taxon>
        <taxon>Pezizomycotina</taxon>
        <taxon>Dothideomycetes</taxon>
        <taxon>Pleosporomycetidae</taxon>
        <taxon>Pleosporales</taxon>
        <taxon>Pleosporineae</taxon>
        <taxon>Didymellaceae</taxon>
        <taxon>Didymella</taxon>
    </lineage>
</organism>
<feature type="transmembrane region" description="Helical" evidence="5">
    <location>
        <begin position="235"/>
        <end position="253"/>
    </location>
</feature>
<dbReference type="Pfam" id="PF07690">
    <property type="entry name" value="MFS_1"/>
    <property type="match status" value="1"/>
</dbReference>
<dbReference type="PROSITE" id="PS50850">
    <property type="entry name" value="MFS"/>
    <property type="match status" value="1"/>
</dbReference>
<sequence>MSTSQLVVFISIICASQLLSLSATNQTVAPVMILARYFRVQNYGELSWFSASYSMSVGTFILPAGRLGDMYGHKRVYLFGWLWFSVWSLITGFSYPSHSIVFSTFRAFQGIGPALLIPNAIALIGRTLPAGQTRVIGFACFGACGPLGATLGAVFSALVAQHWWWPCNFWILAVVALTTMVLANIVLPGDDLRDAEKKFVRPSFDWIGTLTGVTGLILVNFALNQAPLVLWTTPYISVTLSLGTLLLIAFVFVEMRTSDPLVPIRGLSRDAAFALACIVAGWASHGIWAYNLYLFLEHLRNQSALLTSAQTSPVALTGLLFAFSTVYLIRHLGVAYVMLLSMIFFAVGALLLATMPLRQTYWAQTFVSVLIMPGAMNLSYPAANMLMSMALPKEKQGVAASLVSTLVNYSISAGLGFAGNIDRYTTEAEADRRGIDVGDRSMWTTDAHAVEVRLLGLRSSLWFAAGLGGLGMCIAGAFVVVEERRKRAEGSRT</sequence>
<feature type="transmembrane region" description="Helical" evidence="5">
    <location>
        <begin position="169"/>
        <end position="187"/>
    </location>
</feature>
<evidence type="ECO:0000256" key="5">
    <source>
        <dbReference type="SAM" id="Phobius"/>
    </source>
</evidence>
<evidence type="ECO:0000256" key="1">
    <source>
        <dbReference type="ARBA" id="ARBA00004141"/>
    </source>
</evidence>